<dbReference type="OrthoDB" id="343070at2759"/>
<evidence type="ECO:0000256" key="4">
    <source>
        <dbReference type="SAM" id="Coils"/>
    </source>
</evidence>
<dbReference type="GO" id="GO:1901673">
    <property type="term" value="P:regulation of mitotic spindle assembly"/>
    <property type="evidence" value="ECO:0007669"/>
    <property type="project" value="TreeGrafter"/>
</dbReference>
<keyword evidence="2 4" id="KW-0175">Coiled coil</keyword>
<evidence type="ECO:0000259" key="6">
    <source>
        <dbReference type="Pfam" id="PF25785"/>
    </source>
</evidence>
<feature type="coiled-coil region" evidence="4">
    <location>
        <begin position="138"/>
        <end position="218"/>
    </location>
</feature>
<feature type="compositionally biased region" description="Polar residues" evidence="5">
    <location>
        <begin position="479"/>
        <end position="493"/>
    </location>
</feature>
<feature type="coiled-coil region" evidence="4">
    <location>
        <begin position="380"/>
        <end position="447"/>
    </location>
</feature>
<evidence type="ECO:0000256" key="5">
    <source>
        <dbReference type="SAM" id="MobiDB-lite"/>
    </source>
</evidence>
<name>A0A8K0KNN3_LADFU</name>
<evidence type="ECO:0000313" key="7">
    <source>
        <dbReference type="EMBL" id="KAG8237972.1"/>
    </source>
</evidence>
<sequence>MGGDDELSPGWQKGKKKKSLIYGKERYLEREKEILSERIHSLEEAVERHAVDLSEARRDYTTRQISLEMQLNEANEKLQISEETIETQRKTIKDVQAKAENLVQRLKDSRDSEIKLQETFEQELSAQSRLADLYKNSAENAESKSEELISAVKELKSLLSESSQKYGELEERTTKEREVMEAKIQESKTAIELLKKELAEANELLKAAKREITEEQLEMLSPSAAAASRLIKSGLSLTQIYSQYVAVSEELFLEKQQCKKLNVFLDAILTEIEERTPHLRLERENYQSAIASINYLSTRCDELVLETQQLRDDVAEARKSSGHYSRENARLKTVCVLIKELEETRGGFVAPGREDHVVSSSEESSASRVISDHLVTFRGLEELQKKNMELLCSLRQLSEKQEEMERKESEFNLPLMKESLERATRQLEELKESEENSRKMMESLARQRDMYRVLYLQQIGGTESVREDGDGEPEDAPSITKNVPSSKNDQPSTPHGFKKILQLKGATSTPIVTHSLVGAERSSQ</sequence>
<evidence type="ECO:0000313" key="8">
    <source>
        <dbReference type="Proteomes" id="UP000792457"/>
    </source>
</evidence>
<dbReference type="EMBL" id="KZ309256">
    <property type="protein sequence ID" value="KAG8237972.1"/>
    <property type="molecule type" value="Genomic_DNA"/>
</dbReference>
<gene>
    <name evidence="7" type="ORF">J437_LFUL014673</name>
</gene>
<dbReference type="GO" id="GO:0006406">
    <property type="term" value="P:mRNA export from nucleus"/>
    <property type="evidence" value="ECO:0007669"/>
    <property type="project" value="TreeGrafter"/>
</dbReference>
<reference evidence="7" key="2">
    <citation type="submission" date="2017-10" db="EMBL/GenBank/DDBJ databases">
        <title>Ladona fulva Genome sequencing and assembly.</title>
        <authorList>
            <person name="Murali S."/>
            <person name="Richards S."/>
            <person name="Bandaranaike D."/>
            <person name="Bellair M."/>
            <person name="Blankenburg K."/>
            <person name="Chao H."/>
            <person name="Dinh H."/>
            <person name="Doddapaneni H."/>
            <person name="Dugan-Rocha S."/>
            <person name="Elkadiri S."/>
            <person name="Gnanaolivu R."/>
            <person name="Hernandez B."/>
            <person name="Skinner E."/>
            <person name="Javaid M."/>
            <person name="Lee S."/>
            <person name="Li M."/>
            <person name="Ming W."/>
            <person name="Munidasa M."/>
            <person name="Muniz J."/>
            <person name="Nguyen L."/>
            <person name="Hughes D."/>
            <person name="Osuji N."/>
            <person name="Pu L.-L."/>
            <person name="Puazo M."/>
            <person name="Qu C."/>
            <person name="Quiroz J."/>
            <person name="Raj R."/>
            <person name="Weissenberger G."/>
            <person name="Xin Y."/>
            <person name="Zou X."/>
            <person name="Han Y."/>
            <person name="Worley K."/>
            <person name="Muzny D."/>
            <person name="Gibbs R."/>
        </authorList>
    </citation>
    <scope>NUCLEOTIDE SEQUENCE</scope>
    <source>
        <strain evidence="7">Sampled in the wild</strain>
    </source>
</reference>
<dbReference type="Proteomes" id="UP000792457">
    <property type="component" value="Unassembled WGS sequence"/>
</dbReference>
<comment type="subcellular location">
    <subcellularLocation>
        <location evidence="1">Nucleus</location>
    </subcellularLocation>
</comment>
<accession>A0A8K0KNN3</accession>
<comment type="caution">
    <text evidence="7">The sequence shown here is derived from an EMBL/GenBank/DDBJ whole genome shotgun (WGS) entry which is preliminary data.</text>
</comment>
<feature type="non-terminal residue" evidence="7">
    <location>
        <position position="1"/>
    </location>
</feature>
<keyword evidence="3" id="KW-0539">Nucleus</keyword>
<feature type="domain" description="NUA/TPR/MLP1-2-like" evidence="6">
    <location>
        <begin position="307"/>
        <end position="406"/>
    </location>
</feature>
<dbReference type="GO" id="GO:0017056">
    <property type="term" value="F:structural constituent of nuclear pore"/>
    <property type="evidence" value="ECO:0007669"/>
    <property type="project" value="TreeGrafter"/>
</dbReference>
<evidence type="ECO:0000256" key="3">
    <source>
        <dbReference type="ARBA" id="ARBA00023242"/>
    </source>
</evidence>
<dbReference type="Pfam" id="PF25785">
    <property type="entry name" value="TPR"/>
    <property type="match status" value="1"/>
</dbReference>
<keyword evidence="8" id="KW-1185">Reference proteome</keyword>
<evidence type="ECO:0000256" key="1">
    <source>
        <dbReference type="ARBA" id="ARBA00004123"/>
    </source>
</evidence>
<dbReference type="InterPro" id="IPR057974">
    <property type="entry name" value="NUA/TPR/MLP1-2-like_dom"/>
</dbReference>
<dbReference type="GO" id="GO:0005643">
    <property type="term" value="C:nuclear pore"/>
    <property type="evidence" value="ECO:0007669"/>
    <property type="project" value="TreeGrafter"/>
</dbReference>
<dbReference type="AlphaFoldDB" id="A0A8K0KNN3"/>
<dbReference type="PANTHER" id="PTHR18898">
    <property type="entry name" value="NUCLEOPROTEIN TPR-RELATED"/>
    <property type="match status" value="1"/>
</dbReference>
<evidence type="ECO:0000256" key="2">
    <source>
        <dbReference type="ARBA" id="ARBA00023054"/>
    </source>
</evidence>
<organism evidence="7 8">
    <name type="scientific">Ladona fulva</name>
    <name type="common">Scarce chaser dragonfly</name>
    <name type="synonym">Libellula fulva</name>
    <dbReference type="NCBI Taxonomy" id="123851"/>
    <lineage>
        <taxon>Eukaryota</taxon>
        <taxon>Metazoa</taxon>
        <taxon>Ecdysozoa</taxon>
        <taxon>Arthropoda</taxon>
        <taxon>Hexapoda</taxon>
        <taxon>Insecta</taxon>
        <taxon>Pterygota</taxon>
        <taxon>Palaeoptera</taxon>
        <taxon>Odonata</taxon>
        <taxon>Epiprocta</taxon>
        <taxon>Anisoptera</taxon>
        <taxon>Libelluloidea</taxon>
        <taxon>Libellulidae</taxon>
        <taxon>Ladona</taxon>
    </lineage>
</organism>
<protein>
    <recommendedName>
        <fullName evidence="6">NUA/TPR/MLP1-2-like domain-containing protein</fullName>
    </recommendedName>
</protein>
<reference evidence="7" key="1">
    <citation type="submission" date="2013-04" db="EMBL/GenBank/DDBJ databases">
        <authorList>
            <person name="Qu J."/>
            <person name="Murali S.C."/>
            <person name="Bandaranaike D."/>
            <person name="Bellair M."/>
            <person name="Blankenburg K."/>
            <person name="Chao H."/>
            <person name="Dinh H."/>
            <person name="Doddapaneni H."/>
            <person name="Downs B."/>
            <person name="Dugan-Rocha S."/>
            <person name="Elkadiri S."/>
            <person name="Gnanaolivu R.D."/>
            <person name="Hernandez B."/>
            <person name="Javaid M."/>
            <person name="Jayaseelan J.C."/>
            <person name="Lee S."/>
            <person name="Li M."/>
            <person name="Ming W."/>
            <person name="Munidasa M."/>
            <person name="Muniz J."/>
            <person name="Nguyen L."/>
            <person name="Ongeri F."/>
            <person name="Osuji N."/>
            <person name="Pu L.-L."/>
            <person name="Puazo M."/>
            <person name="Qu C."/>
            <person name="Quiroz J."/>
            <person name="Raj R."/>
            <person name="Weissenberger G."/>
            <person name="Xin Y."/>
            <person name="Zou X."/>
            <person name="Han Y."/>
            <person name="Richards S."/>
            <person name="Worley K."/>
            <person name="Muzny D."/>
            <person name="Gibbs R."/>
        </authorList>
    </citation>
    <scope>NUCLEOTIDE SEQUENCE</scope>
    <source>
        <strain evidence="7">Sampled in the wild</strain>
    </source>
</reference>
<proteinExistence type="predicted"/>
<feature type="region of interest" description="Disordered" evidence="5">
    <location>
        <begin position="462"/>
        <end position="497"/>
    </location>
</feature>
<dbReference type="PANTHER" id="PTHR18898:SF2">
    <property type="entry name" value="NUCLEOPROTEIN TPR"/>
    <property type="match status" value="1"/>
</dbReference>
<feature type="coiled-coil region" evidence="4">
    <location>
        <begin position="25"/>
        <end position="112"/>
    </location>
</feature>